<protein>
    <recommendedName>
        <fullName evidence="1">BAH domain-containing protein</fullName>
    </recommendedName>
</protein>
<dbReference type="SMART" id="SM00439">
    <property type="entry name" value="BAH"/>
    <property type="match status" value="1"/>
</dbReference>
<feature type="domain" description="BAH" evidence="1">
    <location>
        <begin position="82"/>
        <end position="212"/>
    </location>
</feature>
<dbReference type="PROSITE" id="PS51038">
    <property type="entry name" value="BAH"/>
    <property type="match status" value="1"/>
</dbReference>
<accession>A0A6G1LGV2</accession>
<dbReference type="InterPro" id="IPR001025">
    <property type="entry name" value="BAH_dom"/>
</dbReference>
<dbReference type="InterPro" id="IPR043151">
    <property type="entry name" value="BAH_sf"/>
</dbReference>
<dbReference type="Proteomes" id="UP000799436">
    <property type="component" value="Unassembled WGS sequence"/>
</dbReference>
<organism evidence="2 3">
    <name type="scientific">Teratosphaeria nubilosa</name>
    <dbReference type="NCBI Taxonomy" id="161662"/>
    <lineage>
        <taxon>Eukaryota</taxon>
        <taxon>Fungi</taxon>
        <taxon>Dikarya</taxon>
        <taxon>Ascomycota</taxon>
        <taxon>Pezizomycotina</taxon>
        <taxon>Dothideomycetes</taxon>
        <taxon>Dothideomycetidae</taxon>
        <taxon>Mycosphaerellales</taxon>
        <taxon>Teratosphaeriaceae</taxon>
        <taxon>Teratosphaeria</taxon>
    </lineage>
</organism>
<dbReference type="PANTHER" id="PTHR46364">
    <property type="entry name" value="OS08G0421900 PROTEIN"/>
    <property type="match status" value="1"/>
</dbReference>
<dbReference type="SUPFAM" id="SSF57903">
    <property type="entry name" value="FYVE/PHD zinc finger"/>
    <property type="match status" value="1"/>
</dbReference>
<evidence type="ECO:0000313" key="3">
    <source>
        <dbReference type="Proteomes" id="UP000799436"/>
    </source>
</evidence>
<dbReference type="CDD" id="cd04370">
    <property type="entry name" value="BAH"/>
    <property type="match status" value="1"/>
</dbReference>
<dbReference type="InterPro" id="IPR011011">
    <property type="entry name" value="Znf_FYVE_PHD"/>
</dbReference>
<gene>
    <name evidence="2" type="ORF">EJ03DRAFT_267548</name>
</gene>
<evidence type="ECO:0000313" key="2">
    <source>
        <dbReference type="EMBL" id="KAF2772105.1"/>
    </source>
</evidence>
<sequence length="365" mass="41375">MQSPTQPVPLSEDETNNLRNVLDKGNAFKIITHPLSKKRKRGSDSFFTEADLLDSRLNVQYEIKPAIWYRVKRYKKFSVGSDSIGTGECVLVKHDDSLETRFDDSGELHVDYASQWKARVLEVRALDPEHVYLRVAWLNRPEDLPEGRQPHHGTNELIPTNQLDIIDAMAVNGPIKVMWWKEKDDKAEMPGKEEFFWRQTYDLVNTTNSSEAFSKLRHLCIDDAPQNPDEMIIQCKNPACEKWLHVTCIAEDALDRALQDMDGDEIKAKVKRKSIAGSGKKRGKCREIMEGDDQAGPVVAPAATRTKNRVRVQVFVKNDISSQLVSSNIVPDNGAEKTEIVITDENGERREPVRCLFEDCGAAID</sequence>
<dbReference type="GO" id="GO:0003682">
    <property type="term" value="F:chromatin binding"/>
    <property type="evidence" value="ECO:0007669"/>
    <property type="project" value="InterPro"/>
</dbReference>
<dbReference type="AlphaFoldDB" id="A0A6G1LGV2"/>
<dbReference type="OrthoDB" id="10259622at2759"/>
<name>A0A6G1LGV2_9PEZI</name>
<proteinExistence type="predicted"/>
<keyword evidence="3" id="KW-1185">Reference proteome</keyword>
<dbReference type="EMBL" id="ML995816">
    <property type="protein sequence ID" value="KAF2772105.1"/>
    <property type="molecule type" value="Genomic_DNA"/>
</dbReference>
<reference evidence="2" key="1">
    <citation type="journal article" date="2020" name="Stud. Mycol.">
        <title>101 Dothideomycetes genomes: a test case for predicting lifestyles and emergence of pathogens.</title>
        <authorList>
            <person name="Haridas S."/>
            <person name="Albert R."/>
            <person name="Binder M."/>
            <person name="Bloem J."/>
            <person name="Labutti K."/>
            <person name="Salamov A."/>
            <person name="Andreopoulos B."/>
            <person name="Baker S."/>
            <person name="Barry K."/>
            <person name="Bills G."/>
            <person name="Bluhm B."/>
            <person name="Cannon C."/>
            <person name="Castanera R."/>
            <person name="Culley D."/>
            <person name="Daum C."/>
            <person name="Ezra D."/>
            <person name="Gonzalez J."/>
            <person name="Henrissat B."/>
            <person name="Kuo A."/>
            <person name="Liang C."/>
            <person name="Lipzen A."/>
            <person name="Lutzoni F."/>
            <person name="Magnuson J."/>
            <person name="Mondo S."/>
            <person name="Nolan M."/>
            <person name="Ohm R."/>
            <person name="Pangilinan J."/>
            <person name="Park H.-J."/>
            <person name="Ramirez L."/>
            <person name="Alfaro M."/>
            <person name="Sun H."/>
            <person name="Tritt A."/>
            <person name="Yoshinaga Y."/>
            <person name="Zwiers L.-H."/>
            <person name="Turgeon B."/>
            <person name="Goodwin S."/>
            <person name="Spatafora J."/>
            <person name="Crous P."/>
            <person name="Grigoriev I."/>
        </authorList>
    </citation>
    <scope>NUCLEOTIDE SEQUENCE</scope>
    <source>
        <strain evidence="2">CBS 116005</strain>
    </source>
</reference>
<evidence type="ECO:0000259" key="1">
    <source>
        <dbReference type="PROSITE" id="PS51038"/>
    </source>
</evidence>
<dbReference type="Gene3D" id="2.30.30.490">
    <property type="match status" value="1"/>
</dbReference>